<organism evidence="8 9">
    <name type="scientific">Helicostylum pulchrum</name>
    <dbReference type="NCBI Taxonomy" id="562976"/>
    <lineage>
        <taxon>Eukaryota</taxon>
        <taxon>Fungi</taxon>
        <taxon>Fungi incertae sedis</taxon>
        <taxon>Mucoromycota</taxon>
        <taxon>Mucoromycotina</taxon>
        <taxon>Mucoromycetes</taxon>
        <taxon>Mucorales</taxon>
        <taxon>Mucorineae</taxon>
        <taxon>Mucoraceae</taxon>
        <taxon>Helicostylum</taxon>
    </lineage>
</organism>
<sequence>MNPPFFIKDEAHHSVFIVDDDCSTLSHQTSSSNESTYLNPNQVNRYRSTSYYDDDEFPSSSSSNGRRMSAIPSDKIDTDGSIHATRWSMFHTRSKYYLPILQWIPHYQRKDFYQDILSGLSLSALFIPQALSYATALCRVPAIHGLYTVTISTFVYACLGMSPQLSVGPEATVSLIVGSGIAHQQATAKYPMDPVAAASIASLTALFTGLFTLALGLLRFGFLDSLMSRALLRGFITAVGMVVLVQQSILLLGLGDIAEKAGLTPDSTTIQRLLFLASHIHQCDFITSVFSVTVLSVLIIMPMIKKNSSYLKRVPEVLVVVIVSILVCKFGRLDRKGLDVLGSVGNLNSNFNLPLPFPSWPQLPHGADIKAIIVNAAIITIIGFVESIAAAKTFARKHNYFVSANRELVALGISNIFGGVFKAFPSFGSFPRSKVHESVKPKTQMSGLLSGVTCLVVTAFLLPQLFYLPTATLSSIIFMAVLALLRELPHDLKFIFKVRAWKDVALMATTFFTTMFFSLEVGTAVAVMFSLIITVKQSSYPRITILGRVQETSYEFKPIHDPKEKVEHLKDILIVRVEEPLSFANTGQLKDRLRRLEQFGDMAVHPSEEPRRSNLEYIVLDLGGMEFIDASAVQILYEIIESYHEQGVHVLLVNGQPRAMPLINRAGIVELVGNDLFFNDVTDAIQSIEHDLIYTSFPNNIR</sequence>
<feature type="transmembrane region" description="Helical" evidence="6">
    <location>
        <begin position="467"/>
        <end position="485"/>
    </location>
</feature>
<feature type="transmembrane region" description="Helical" evidence="6">
    <location>
        <begin position="285"/>
        <end position="304"/>
    </location>
</feature>
<dbReference type="InterPro" id="IPR036513">
    <property type="entry name" value="STAS_dom_sf"/>
</dbReference>
<feature type="domain" description="STAS" evidence="7">
    <location>
        <begin position="562"/>
        <end position="688"/>
    </location>
</feature>
<evidence type="ECO:0000313" key="9">
    <source>
        <dbReference type="Proteomes" id="UP001476247"/>
    </source>
</evidence>
<feature type="transmembrane region" description="Helical" evidence="6">
    <location>
        <begin position="407"/>
        <end position="424"/>
    </location>
</feature>
<dbReference type="Pfam" id="PF01740">
    <property type="entry name" value="STAS"/>
    <property type="match status" value="1"/>
</dbReference>
<keyword evidence="2 6" id="KW-0812">Transmembrane</keyword>
<accession>A0ABP9YAP6</accession>
<evidence type="ECO:0000256" key="4">
    <source>
        <dbReference type="ARBA" id="ARBA00023136"/>
    </source>
</evidence>
<dbReference type="Gene3D" id="3.30.750.24">
    <property type="entry name" value="STAS domain"/>
    <property type="match status" value="1"/>
</dbReference>
<dbReference type="InterPro" id="IPR002645">
    <property type="entry name" value="STAS_dom"/>
</dbReference>
<dbReference type="Proteomes" id="UP001476247">
    <property type="component" value="Unassembled WGS sequence"/>
</dbReference>
<dbReference type="NCBIfam" id="TIGR00815">
    <property type="entry name" value="sulP"/>
    <property type="match status" value="1"/>
</dbReference>
<dbReference type="EMBL" id="BAABUJ010000032">
    <property type="protein sequence ID" value="GAA5804031.1"/>
    <property type="molecule type" value="Genomic_DNA"/>
</dbReference>
<dbReference type="PROSITE" id="PS50801">
    <property type="entry name" value="STAS"/>
    <property type="match status" value="1"/>
</dbReference>
<dbReference type="InterPro" id="IPR001902">
    <property type="entry name" value="SLC26A/SulP_fam"/>
</dbReference>
<feature type="region of interest" description="Disordered" evidence="5">
    <location>
        <begin position="50"/>
        <end position="70"/>
    </location>
</feature>
<dbReference type="PANTHER" id="PTHR11814">
    <property type="entry name" value="SULFATE TRANSPORTER"/>
    <property type="match status" value="1"/>
</dbReference>
<gene>
    <name evidence="8" type="ORF">HPULCUR_009517</name>
</gene>
<evidence type="ECO:0000256" key="1">
    <source>
        <dbReference type="ARBA" id="ARBA00004141"/>
    </source>
</evidence>
<keyword evidence="3 6" id="KW-1133">Transmembrane helix</keyword>
<dbReference type="Pfam" id="PF00916">
    <property type="entry name" value="Sulfate_transp"/>
    <property type="match status" value="1"/>
</dbReference>
<evidence type="ECO:0000259" key="7">
    <source>
        <dbReference type="PROSITE" id="PS50801"/>
    </source>
</evidence>
<feature type="transmembrane region" description="Helical" evidence="6">
    <location>
        <begin position="316"/>
        <end position="333"/>
    </location>
</feature>
<comment type="subcellular location">
    <subcellularLocation>
        <location evidence="1">Membrane</location>
        <topology evidence="1">Multi-pass membrane protein</topology>
    </subcellularLocation>
</comment>
<name>A0ABP9YAP6_9FUNG</name>
<protein>
    <recommendedName>
        <fullName evidence="7">STAS domain-containing protein</fullName>
    </recommendedName>
</protein>
<feature type="transmembrane region" description="Helical" evidence="6">
    <location>
        <begin position="372"/>
        <end position="395"/>
    </location>
</feature>
<dbReference type="SUPFAM" id="SSF52091">
    <property type="entry name" value="SpoIIaa-like"/>
    <property type="match status" value="1"/>
</dbReference>
<evidence type="ECO:0000313" key="8">
    <source>
        <dbReference type="EMBL" id="GAA5804031.1"/>
    </source>
</evidence>
<proteinExistence type="predicted"/>
<feature type="transmembrane region" description="Helical" evidence="6">
    <location>
        <begin position="505"/>
        <end position="533"/>
    </location>
</feature>
<feature type="transmembrane region" description="Helical" evidence="6">
    <location>
        <begin position="195"/>
        <end position="218"/>
    </location>
</feature>
<dbReference type="InterPro" id="IPR011547">
    <property type="entry name" value="SLC26A/SulP_dom"/>
</dbReference>
<evidence type="ECO:0000256" key="2">
    <source>
        <dbReference type="ARBA" id="ARBA00022692"/>
    </source>
</evidence>
<feature type="transmembrane region" description="Helical" evidence="6">
    <location>
        <begin position="230"/>
        <end position="254"/>
    </location>
</feature>
<evidence type="ECO:0000256" key="3">
    <source>
        <dbReference type="ARBA" id="ARBA00022989"/>
    </source>
</evidence>
<evidence type="ECO:0000256" key="6">
    <source>
        <dbReference type="SAM" id="Phobius"/>
    </source>
</evidence>
<dbReference type="CDD" id="cd07042">
    <property type="entry name" value="STAS_SulP_like_sulfate_transporter"/>
    <property type="match status" value="1"/>
</dbReference>
<keyword evidence="9" id="KW-1185">Reference proteome</keyword>
<keyword evidence="4 6" id="KW-0472">Membrane</keyword>
<reference evidence="8 9" key="1">
    <citation type="submission" date="2024-04" db="EMBL/GenBank/DDBJ databases">
        <title>genome sequences of Mucor flavus KT1a and Helicostylum pulchrum KT1b strains isolation_sourced from the surface of a dry-aged beef.</title>
        <authorList>
            <person name="Toyotome T."/>
            <person name="Hosono M."/>
            <person name="Torimaru M."/>
            <person name="Fukuda K."/>
            <person name="Mikami N."/>
        </authorList>
    </citation>
    <scope>NUCLEOTIDE SEQUENCE [LARGE SCALE GENOMIC DNA]</scope>
    <source>
        <strain evidence="8 9">KT1b</strain>
    </source>
</reference>
<comment type="caution">
    <text evidence="8">The sequence shown here is derived from an EMBL/GenBank/DDBJ whole genome shotgun (WGS) entry which is preliminary data.</text>
</comment>
<evidence type="ECO:0000256" key="5">
    <source>
        <dbReference type="SAM" id="MobiDB-lite"/>
    </source>
</evidence>
<feature type="transmembrane region" description="Helical" evidence="6">
    <location>
        <begin position="444"/>
        <end position="462"/>
    </location>
</feature>